<comment type="function">
    <text evidence="9">One gap junction consists of a cluster of closely packed pairs of transmembrane channels, the connexons, through which materials of low MW diffuse from one cell to a neighboring cell.</text>
</comment>
<organism evidence="14 15">
    <name type="scientific">Erinaceus europaeus</name>
    <name type="common">Western European hedgehog</name>
    <dbReference type="NCBI Taxonomy" id="9365"/>
    <lineage>
        <taxon>Eukaryota</taxon>
        <taxon>Metazoa</taxon>
        <taxon>Chordata</taxon>
        <taxon>Craniata</taxon>
        <taxon>Vertebrata</taxon>
        <taxon>Euteleostomi</taxon>
        <taxon>Mammalia</taxon>
        <taxon>Eutheria</taxon>
        <taxon>Laurasiatheria</taxon>
        <taxon>Eulipotyphla</taxon>
        <taxon>Erinaceidae</taxon>
        <taxon>Erinaceinae</taxon>
        <taxon>Erinaceus</taxon>
    </lineage>
</organism>
<dbReference type="Proteomes" id="UP001652624">
    <property type="component" value="Chromosome X"/>
</dbReference>
<keyword evidence="5 9" id="KW-0303">Gap junction</keyword>
<dbReference type="GeneID" id="132535791"/>
<feature type="transmembrane region" description="Helical" evidence="11">
    <location>
        <begin position="24"/>
        <end position="41"/>
    </location>
</feature>
<evidence type="ECO:0000256" key="10">
    <source>
        <dbReference type="SAM" id="MobiDB-lite"/>
    </source>
</evidence>
<evidence type="ECO:0000259" key="13">
    <source>
        <dbReference type="SMART" id="SM01089"/>
    </source>
</evidence>
<dbReference type="InterPro" id="IPR019570">
    <property type="entry name" value="Connexin_CCC"/>
</dbReference>
<evidence type="ECO:0000256" key="8">
    <source>
        <dbReference type="ARBA" id="ARBA00023136"/>
    </source>
</evidence>
<dbReference type="Gene3D" id="1.20.1440.80">
    <property type="entry name" value="Gap junction channel protein cysteine-rich domain"/>
    <property type="match status" value="1"/>
</dbReference>
<gene>
    <name evidence="15" type="primary">LOC132535791</name>
</gene>
<keyword evidence="4 9" id="KW-0812">Transmembrane</keyword>
<feature type="transmembrane region" description="Helical" evidence="11">
    <location>
        <begin position="200"/>
        <end position="225"/>
    </location>
</feature>
<dbReference type="RefSeq" id="XP_060038938.1">
    <property type="nucleotide sequence ID" value="XM_060182955.1"/>
</dbReference>
<feature type="compositionally biased region" description="Polar residues" evidence="10">
    <location>
        <begin position="320"/>
        <end position="335"/>
    </location>
</feature>
<reference evidence="15" key="1">
    <citation type="submission" date="2025-08" db="UniProtKB">
        <authorList>
            <consortium name="RefSeq"/>
        </authorList>
    </citation>
    <scope>IDENTIFICATION</scope>
</reference>
<dbReference type="PROSITE" id="PS00408">
    <property type="entry name" value="CONNEXINS_2"/>
    <property type="match status" value="1"/>
</dbReference>
<accession>A0ABM3WQU3</accession>
<feature type="domain" description="Connexin cysteine-rich" evidence="13">
    <location>
        <begin position="157"/>
        <end position="223"/>
    </location>
</feature>
<feature type="transmembrane region" description="Helical" evidence="11">
    <location>
        <begin position="146"/>
        <end position="168"/>
    </location>
</feature>
<feature type="domain" description="Connexin N-terminal" evidence="12">
    <location>
        <begin position="43"/>
        <end position="76"/>
    </location>
</feature>
<dbReference type="SMART" id="SM00037">
    <property type="entry name" value="CNX"/>
    <property type="match status" value="1"/>
</dbReference>
<dbReference type="PANTHER" id="PTHR11984:SF33">
    <property type="entry name" value="GAP JUNCTION ALPHA-1 PROTEIN"/>
    <property type="match status" value="1"/>
</dbReference>
<dbReference type="PANTHER" id="PTHR11984">
    <property type="entry name" value="CONNEXIN"/>
    <property type="match status" value="1"/>
</dbReference>
<feature type="transmembrane region" description="Helical" evidence="11">
    <location>
        <begin position="77"/>
        <end position="99"/>
    </location>
</feature>
<feature type="region of interest" description="Disordered" evidence="10">
    <location>
        <begin position="320"/>
        <end position="382"/>
    </location>
</feature>
<feature type="compositionally biased region" description="Low complexity" evidence="10">
    <location>
        <begin position="366"/>
        <end position="382"/>
    </location>
</feature>
<sequence>MGDWRPLTELLDQVQAYSMAGGKVWISVLFIFRILLLGTAVESVWADEQSAFHCNTRQPGCENSCYDRSFPISHVRFWVLQIIFVSVPTLLYLVHVFYVKRKEEKQQEQLRVSETSGLGAEQRPHALEGEQLGHGQVQVRGNLLRVYTICIFFKALLEVVFLLLQWYMYGFSLNAVYTCNQDPCPHQVDCFISRPTEKSIFIRFMLGVSLVSLALNIMELCYVLFKHIKNHPNGQQSGAYQDTAGLLNEGFSSTDSLSIPAIACRDRLVPGDRNSNFIPTFNNQGSGPSIRFNAGSHGLNSAESVSILMPSRERLVSVDRNSPSLCYSPQKRNVQSHSSSSANTGGSSIGKSLSPWSSSRDRLIPSDRNSSSFCSSSNQGSG</sequence>
<evidence type="ECO:0000256" key="6">
    <source>
        <dbReference type="ARBA" id="ARBA00022949"/>
    </source>
</evidence>
<evidence type="ECO:0000256" key="2">
    <source>
        <dbReference type="ARBA" id="ARBA00004651"/>
    </source>
</evidence>
<keyword evidence="6" id="KW-0965">Cell junction</keyword>
<dbReference type="InterPro" id="IPR038359">
    <property type="entry name" value="Connexin_N_sf"/>
</dbReference>
<dbReference type="Pfam" id="PF00029">
    <property type="entry name" value="Connexin"/>
    <property type="match status" value="1"/>
</dbReference>
<protein>
    <recommendedName>
        <fullName evidence="9">Gap junction protein</fullName>
    </recommendedName>
</protein>
<comment type="subunit">
    <text evidence="9">A connexon is composed of a hexamer of connexins.</text>
</comment>
<dbReference type="PRINTS" id="PR00206">
    <property type="entry name" value="CONNEXIN"/>
</dbReference>
<evidence type="ECO:0000259" key="12">
    <source>
        <dbReference type="SMART" id="SM00037"/>
    </source>
</evidence>
<evidence type="ECO:0000256" key="4">
    <source>
        <dbReference type="ARBA" id="ARBA00022692"/>
    </source>
</evidence>
<dbReference type="SMART" id="SM01089">
    <property type="entry name" value="Connexin_CCC"/>
    <property type="match status" value="1"/>
</dbReference>
<evidence type="ECO:0000256" key="9">
    <source>
        <dbReference type="RuleBase" id="RU000630"/>
    </source>
</evidence>
<dbReference type="InterPro" id="IPR013092">
    <property type="entry name" value="Connexin_N"/>
</dbReference>
<evidence type="ECO:0000313" key="15">
    <source>
        <dbReference type="RefSeq" id="XP_060038938.1"/>
    </source>
</evidence>
<evidence type="ECO:0000256" key="1">
    <source>
        <dbReference type="ARBA" id="ARBA00004610"/>
    </source>
</evidence>
<comment type="subcellular location">
    <subcellularLocation>
        <location evidence="1">Cell junction</location>
        <location evidence="1">Gap junction</location>
    </subcellularLocation>
    <subcellularLocation>
        <location evidence="2 9">Cell membrane</location>
        <topology evidence="2 9">Multi-pass membrane protein</topology>
    </subcellularLocation>
</comment>
<evidence type="ECO:0000256" key="5">
    <source>
        <dbReference type="ARBA" id="ARBA00022868"/>
    </source>
</evidence>
<name>A0ABM3WQU3_ERIEU</name>
<evidence type="ECO:0000256" key="3">
    <source>
        <dbReference type="ARBA" id="ARBA00022475"/>
    </source>
</evidence>
<comment type="similarity">
    <text evidence="9">Belongs to the connexin family.</text>
</comment>
<evidence type="ECO:0000256" key="7">
    <source>
        <dbReference type="ARBA" id="ARBA00022989"/>
    </source>
</evidence>
<evidence type="ECO:0000313" key="14">
    <source>
        <dbReference type="Proteomes" id="UP001652624"/>
    </source>
</evidence>
<keyword evidence="7 11" id="KW-1133">Transmembrane helix</keyword>
<proteinExistence type="inferred from homology"/>
<feature type="compositionally biased region" description="Low complexity" evidence="10">
    <location>
        <begin position="336"/>
        <end position="350"/>
    </location>
</feature>
<dbReference type="InterPro" id="IPR017990">
    <property type="entry name" value="Connexin_CS"/>
</dbReference>
<dbReference type="InterPro" id="IPR000500">
    <property type="entry name" value="Connexin"/>
</dbReference>
<keyword evidence="3" id="KW-1003">Cell membrane</keyword>
<evidence type="ECO:0000256" key="11">
    <source>
        <dbReference type="SAM" id="Phobius"/>
    </source>
</evidence>
<keyword evidence="8 11" id="KW-0472">Membrane</keyword>
<keyword evidence="14" id="KW-1185">Reference proteome</keyword>